<evidence type="ECO:0000313" key="2">
    <source>
        <dbReference type="Proteomes" id="UP000264820"/>
    </source>
</evidence>
<organism evidence="1 2">
    <name type="scientific">Hippocampus comes</name>
    <name type="common">Tiger tail seahorse</name>
    <dbReference type="NCBI Taxonomy" id="109280"/>
    <lineage>
        <taxon>Eukaryota</taxon>
        <taxon>Metazoa</taxon>
        <taxon>Chordata</taxon>
        <taxon>Craniata</taxon>
        <taxon>Vertebrata</taxon>
        <taxon>Euteleostomi</taxon>
        <taxon>Actinopterygii</taxon>
        <taxon>Neopterygii</taxon>
        <taxon>Teleostei</taxon>
        <taxon>Neoteleostei</taxon>
        <taxon>Acanthomorphata</taxon>
        <taxon>Syngnathiaria</taxon>
        <taxon>Syngnathiformes</taxon>
        <taxon>Syngnathoidei</taxon>
        <taxon>Syngnathidae</taxon>
        <taxon>Hippocampus</taxon>
    </lineage>
</organism>
<reference evidence="1" key="1">
    <citation type="submission" date="2025-08" db="UniProtKB">
        <authorList>
            <consortium name="Ensembl"/>
        </authorList>
    </citation>
    <scope>IDENTIFICATION</scope>
</reference>
<keyword evidence="2" id="KW-1185">Reference proteome</keyword>
<accession>A0A3Q2ZI33</accession>
<proteinExistence type="predicted"/>
<reference evidence="1" key="2">
    <citation type="submission" date="2025-09" db="UniProtKB">
        <authorList>
            <consortium name="Ensembl"/>
        </authorList>
    </citation>
    <scope>IDENTIFICATION</scope>
</reference>
<protein>
    <submittedName>
        <fullName evidence="1">Uncharacterized protein</fullName>
    </submittedName>
</protein>
<dbReference type="AlphaFoldDB" id="A0A3Q2ZI33"/>
<name>A0A3Q2ZI33_HIPCM</name>
<evidence type="ECO:0000313" key="1">
    <source>
        <dbReference type="Ensembl" id="ENSHCOP00000026038.1"/>
    </source>
</evidence>
<sequence length="57" mass="6104">INKSAYLSVAAGLSLLCTELGPQVLPFFLMPLRKSSNSSGLKGALRPHLPLLKPRVC</sequence>
<dbReference type="Ensembl" id="ENSHCOT00000027319.1">
    <property type="protein sequence ID" value="ENSHCOP00000026038.1"/>
    <property type="gene ID" value="ENSHCOG00000016628.1"/>
</dbReference>
<dbReference type="Proteomes" id="UP000264820">
    <property type="component" value="Unplaced"/>
</dbReference>